<dbReference type="KEGG" id="cbot:ATE48_14650"/>
<dbReference type="InParanoid" id="A0A1B1AKG9"/>
<reference evidence="2 3" key="1">
    <citation type="submission" date="2015-11" db="EMBL/GenBank/DDBJ databases">
        <title>Whole-Genome Sequence of Candidatus Oderbacter manganicum from the National Park Lower Oder Valley, Germany.</title>
        <authorList>
            <person name="Braun B."/>
            <person name="Liere K."/>
            <person name="Szewzyk U."/>
        </authorList>
    </citation>
    <scope>NUCLEOTIDE SEQUENCE [LARGE SCALE GENOMIC DNA]</scope>
    <source>
        <strain evidence="2 3">OTSz_A_272</strain>
    </source>
</reference>
<keyword evidence="1" id="KW-0472">Membrane</keyword>
<keyword evidence="1" id="KW-1133">Transmembrane helix</keyword>
<dbReference type="STRING" id="1759059.ATE48_14650"/>
<keyword evidence="3" id="KW-1185">Reference proteome</keyword>
<feature type="transmembrane region" description="Helical" evidence="1">
    <location>
        <begin position="108"/>
        <end position="126"/>
    </location>
</feature>
<proteinExistence type="predicted"/>
<dbReference type="EMBL" id="CP013244">
    <property type="protein sequence ID" value="ANP47066.1"/>
    <property type="molecule type" value="Genomic_DNA"/>
</dbReference>
<accession>A0A1B1AKG9</accession>
<gene>
    <name evidence="2" type="ORF">ATE48_14650</name>
</gene>
<feature type="transmembrane region" description="Helical" evidence="1">
    <location>
        <begin position="84"/>
        <end position="102"/>
    </location>
</feature>
<keyword evidence="1" id="KW-0812">Transmembrane</keyword>
<evidence type="ECO:0000256" key="1">
    <source>
        <dbReference type="SAM" id="Phobius"/>
    </source>
</evidence>
<evidence type="ECO:0000313" key="2">
    <source>
        <dbReference type="EMBL" id="ANP47066.1"/>
    </source>
</evidence>
<evidence type="ECO:0000313" key="3">
    <source>
        <dbReference type="Proteomes" id="UP000092498"/>
    </source>
</evidence>
<dbReference type="OrthoDB" id="7584247at2"/>
<dbReference type="RefSeq" id="WP_066772732.1">
    <property type="nucleotide sequence ID" value="NZ_CP013244.1"/>
</dbReference>
<dbReference type="Proteomes" id="UP000092498">
    <property type="component" value="Chromosome"/>
</dbReference>
<organism evidence="2 3">
    <name type="scientific">Candidatus Viadribacter manganicus</name>
    <dbReference type="NCBI Taxonomy" id="1759059"/>
    <lineage>
        <taxon>Bacteria</taxon>
        <taxon>Pseudomonadati</taxon>
        <taxon>Pseudomonadota</taxon>
        <taxon>Alphaproteobacteria</taxon>
        <taxon>Hyphomonadales</taxon>
        <taxon>Hyphomonadaceae</taxon>
        <taxon>Candidatus Viadribacter</taxon>
    </lineage>
</organism>
<dbReference type="AlphaFoldDB" id="A0A1B1AKG9"/>
<protein>
    <submittedName>
        <fullName evidence="2">Uncharacterized protein</fullName>
    </submittedName>
</protein>
<feature type="transmembrane region" description="Helical" evidence="1">
    <location>
        <begin position="7"/>
        <end position="27"/>
    </location>
</feature>
<feature type="transmembrane region" description="Helical" evidence="1">
    <location>
        <begin position="58"/>
        <end position="77"/>
    </location>
</feature>
<name>A0A1B1AKG9_9PROT</name>
<sequence length="135" mass="13885">MAIVRIVLGIVIGVAVGIGLVMVGDTINHRLFPPPPEVQITNPEAIRAYMQTAPITSLLGLPVTWTIAAFAAAFAGAKIGSKAWAGWVAGALIFAATCLNLAMIPHPVWMLVVAIVCVPAAAWLGGKHGGPARAS</sequence>